<feature type="compositionally biased region" description="Basic and acidic residues" evidence="1">
    <location>
        <begin position="23"/>
        <end position="53"/>
    </location>
</feature>
<organism evidence="2 3">
    <name type="scientific">Zophobas morio</name>
    <dbReference type="NCBI Taxonomy" id="2755281"/>
    <lineage>
        <taxon>Eukaryota</taxon>
        <taxon>Metazoa</taxon>
        <taxon>Ecdysozoa</taxon>
        <taxon>Arthropoda</taxon>
        <taxon>Hexapoda</taxon>
        <taxon>Insecta</taxon>
        <taxon>Pterygota</taxon>
        <taxon>Neoptera</taxon>
        <taxon>Endopterygota</taxon>
        <taxon>Coleoptera</taxon>
        <taxon>Polyphaga</taxon>
        <taxon>Cucujiformia</taxon>
        <taxon>Tenebrionidae</taxon>
        <taxon>Zophobas</taxon>
    </lineage>
</organism>
<evidence type="ECO:0000256" key="1">
    <source>
        <dbReference type="SAM" id="MobiDB-lite"/>
    </source>
</evidence>
<reference evidence="2" key="1">
    <citation type="journal article" date="2023" name="G3 (Bethesda)">
        <title>Whole genome assemblies of Zophobas morio and Tenebrio molitor.</title>
        <authorList>
            <person name="Kaur S."/>
            <person name="Stinson S.A."/>
            <person name="diCenzo G.C."/>
        </authorList>
    </citation>
    <scope>NUCLEOTIDE SEQUENCE</scope>
    <source>
        <strain evidence="2">QUZm001</strain>
    </source>
</reference>
<proteinExistence type="predicted"/>
<accession>A0AA38LYN2</accession>
<dbReference type="AlphaFoldDB" id="A0AA38LYN2"/>
<gene>
    <name evidence="2" type="ORF">Zmor_011945</name>
</gene>
<feature type="region of interest" description="Disordered" evidence="1">
    <location>
        <begin position="1"/>
        <end position="53"/>
    </location>
</feature>
<evidence type="ECO:0000313" key="3">
    <source>
        <dbReference type="Proteomes" id="UP001168821"/>
    </source>
</evidence>
<comment type="caution">
    <text evidence="2">The sequence shown here is derived from an EMBL/GenBank/DDBJ whole genome shotgun (WGS) entry which is preliminary data.</text>
</comment>
<sequence>MLGGNQDERDVSHASRQAVHLKPLSDDADLAHETREDPGQTEPSRDNLKHGETITDGKMLSRFVIVAENWALGAADSPEGGGGCLFFLSVAAWGGKRRRRREVISASINRMQI</sequence>
<keyword evidence="3" id="KW-1185">Reference proteome</keyword>
<dbReference type="Proteomes" id="UP001168821">
    <property type="component" value="Unassembled WGS sequence"/>
</dbReference>
<feature type="compositionally biased region" description="Basic and acidic residues" evidence="1">
    <location>
        <begin position="1"/>
        <end position="13"/>
    </location>
</feature>
<protein>
    <submittedName>
        <fullName evidence="2">Uncharacterized protein</fullName>
    </submittedName>
</protein>
<name>A0AA38LYN2_9CUCU</name>
<evidence type="ECO:0000313" key="2">
    <source>
        <dbReference type="EMBL" id="KAJ3616295.1"/>
    </source>
</evidence>
<dbReference type="EMBL" id="JALNTZ010003665">
    <property type="protein sequence ID" value="KAJ3616295.1"/>
    <property type="molecule type" value="Genomic_DNA"/>
</dbReference>